<feature type="domain" description="GLUG" evidence="3">
    <location>
        <begin position="135"/>
        <end position="161"/>
    </location>
</feature>
<sequence length="485" mass="54321">MKKRKLLFNVLLLACILTFAKTNVSAHQKKVPSGYTGIYNIDDLAGIENNPSGKYILMGDIDMTEVTKKGGEYDNGNGWTPISEFTGVLDGNGYQITGMNIYKPDSWGWAGLIAHMDDAIVRNLGMKNVAIDVSASEVGGIAGFVDGSESLIENCYVSGKIQNTNEYEYGSYTGGIAGKIVKNSYWSTVKNCFNTADITVKEVTENGYQVTGITTCSREGGEISNNYSVGKIQAVNGSCYAITRGALLGCKIENNFYLKGSARQSEEVWGVKPLTSIQMKRKQYFTKFDFNNTWEIDSYCKYPYPQLKNNRYIRIKSLVLQSQPKKRTYKQGENLSFEGAALKIVYDDGYQTTVVPTSSMVVSYNKNKIGVQKVRLRHGDKEVSFDVEVKLNAKNTKLKKVTVLKKKKVKIQFNAVKGMKGYQIQFSKKRNFKGAKIVTTSSTSVKIAKLQAKKKYFFRVRTYVKYNNKNIYSGWSNVKSVKIKK</sequence>
<feature type="chain" id="PRO_5039290134" description="Fibronectin type-III domain-containing protein" evidence="1">
    <location>
        <begin position="21"/>
        <end position="485"/>
    </location>
</feature>
<evidence type="ECO:0000259" key="2">
    <source>
        <dbReference type="Pfam" id="PF07523"/>
    </source>
</evidence>
<dbReference type="InterPro" id="IPR036116">
    <property type="entry name" value="FN3_sf"/>
</dbReference>
<evidence type="ECO:0000259" key="3">
    <source>
        <dbReference type="Pfam" id="PF07581"/>
    </source>
</evidence>
<dbReference type="Gene3D" id="2.60.40.3630">
    <property type="match status" value="1"/>
</dbReference>
<dbReference type="InterPro" id="IPR011493">
    <property type="entry name" value="GLUG"/>
</dbReference>
<dbReference type="CDD" id="cd00063">
    <property type="entry name" value="FN3"/>
    <property type="match status" value="1"/>
</dbReference>
<dbReference type="RefSeq" id="WP_077326732.1">
    <property type="nucleotide sequence ID" value="NZ_CP012098.1"/>
</dbReference>
<dbReference type="Pfam" id="PF07523">
    <property type="entry name" value="Big_3"/>
    <property type="match status" value="1"/>
</dbReference>
<evidence type="ECO:0000313" key="4">
    <source>
        <dbReference type="EMBL" id="AQP39858.1"/>
    </source>
</evidence>
<feature type="domain" description="Ig-like" evidence="2">
    <location>
        <begin position="323"/>
        <end position="389"/>
    </location>
</feature>
<feature type="signal peptide" evidence="1">
    <location>
        <begin position="1"/>
        <end position="20"/>
    </location>
</feature>
<organism evidence="4 5">
    <name type="scientific">Anaerostipes hadrus</name>
    <dbReference type="NCBI Taxonomy" id="649756"/>
    <lineage>
        <taxon>Bacteria</taxon>
        <taxon>Bacillati</taxon>
        <taxon>Bacillota</taxon>
        <taxon>Clostridia</taxon>
        <taxon>Lachnospirales</taxon>
        <taxon>Lachnospiraceae</taxon>
        <taxon>Anaerostipes</taxon>
    </lineage>
</organism>
<accession>A0A1Q2C7Z7</accession>
<name>A0A1Q2C7Z7_ANAHA</name>
<keyword evidence="1" id="KW-0732">Signal</keyword>
<proteinExistence type="predicted"/>
<reference evidence="4 5" key="1">
    <citation type="journal article" date="2016" name="Sci. Rep.">
        <title>Accelerated dysbiosis of gut microbiota during aggravation of DSS-induced colitis by a butyrate-producing bacterium.</title>
        <authorList>
            <person name="Zhang Q."/>
            <person name="Wu Y."/>
            <person name="Wang J."/>
            <person name="Wu G."/>
            <person name="Long W."/>
            <person name="Xue Z."/>
            <person name="Wang L."/>
            <person name="Zhang X."/>
            <person name="Pang X."/>
            <person name="Zhao Y."/>
            <person name="Zhao L."/>
            <person name="Zhang C."/>
        </authorList>
    </citation>
    <scope>NUCLEOTIDE SEQUENCE [LARGE SCALE GENOMIC DNA]</scope>
    <source>
        <strain evidence="4 5">BPB5</strain>
    </source>
</reference>
<dbReference type="AlphaFoldDB" id="A0A1Q2C7Z7"/>
<evidence type="ECO:0000256" key="1">
    <source>
        <dbReference type="SAM" id="SignalP"/>
    </source>
</evidence>
<dbReference type="InterPro" id="IPR003961">
    <property type="entry name" value="FN3_dom"/>
</dbReference>
<evidence type="ECO:0000313" key="5">
    <source>
        <dbReference type="Proteomes" id="UP000188159"/>
    </source>
</evidence>
<dbReference type="InterPro" id="IPR013783">
    <property type="entry name" value="Ig-like_fold"/>
</dbReference>
<dbReference type="Gene3D" id="2.60.40.10">
    <property type="entry name" value="Immunoglobulins"/>
    <property type="match status" value="1"/>
</dbReference>
<dbReference type="Gene3D" id="2.160.20.110">
    <property type="match status" value="1"/>
</dbReference>
<dbReference type="Pfam" id="PF07581">
    <property type="entry name" value="Glug"/>
    <property type="match status" value="1"/>
</dbReference>
<evidence type="ECO:0008006" key="6">
    <source>
        <dbReference type="Google" id="ProtNLM"/>
    </source>
</evidence>
<dbReference type="SUPFAM" id="SSF49265">
    <property type="entry name" value="Fibronectin type III"/>
    <property type="match status" value="1"/>
</dbReference>
<dbReference type="InterPro" id="IPR022038">
    <property type="entry name" value="Ig-like_bact"/>
</dbReference>
<gene>
    <name evidence="4" type="ORF">DO83_09845</name>
</gene>
<dbReference type="EMBL" id="CP012098">
    <property type="protein sequence ID" value="AQP39858.1"/>
    <property type="molecule type" value="Genomic_DNA"/>
</dbReference>
<dbReference type="Proteomes" id="UP000188159">
    <property type="component" value="Chromosome"/>
</dbReference>
<protein>
    <recommendedName>
        <fullName evidence="6">Fibronectin type-III domain-containing protein</fullName>
    </recommendedName>
</protein>